<keyword evidence="4 6" id="KW-1133">Transmembrane helix</keyword>
<sequence>MIWLSDHQENAIRGQNFIGRSFVTFSFIKIMGFAEWSNSVQISIFYLSICLNIPTMALYIAEIVTIVRHKKFHNSFYAIFVTRAILDLLYVLDSFYGQRLPSIIGAVLYPIYSMFPNWMLAMFFFLGGHTFLANNLVTIFILLNRLTAIIMPMKHEKIWQKFLPFIIIFVYCVPIFSYWPVFKMEGILKLNDPNSTTDRSFALAEAGDAPYCMYITYICAVFSAIFMVLCVLLNICTFVAYKLRMKKVSKNGNNKFDDIEKKLLSYALATFLGHAIVASMFLISILTNMADPKIQAIVFIYYPMVMDTGTVVLSSWFLLWASGTFRQQLIKDFGIIRKTNIQNIRVDAMEGPQNINLQPVGRAVGHQLQNRICSSVQQLPAIS</sequence>
<keyword evidence="8" id="KW-1185">Reference proteome</keyword>
<name>A0A914HSP7_GLORO</name>
<feature type="transmembrane region" description="Helical" evidence="6">
    <location>
        <begin position="162"/>
        <end position="181"/>
    </location>
</feature>
<accession>A0A914HSP7</accession>
<dbReference type="Gene3D" id="1.20.1070.10">
    <property type="entry name" value="Rhodopsin 7-helix transmembrane proteins"/>
    <property type="match status" value="1"/>
</dbReference>
<dbReference type="GO" id="GO:0007606">
    <property type="term" value="P:sensory perception of chemical stimulus"/>
    <property type="evidence" value="ECO:0007669"/>
    <property type="project" value="UniProtKB-UniRule"/>
</dbReference>
<dbReference type="InterPro" id="IPR000609">
    <property type="entry name" value="7TM_GPCR_serpentine_rcpt_Srg"/>
</dbReference>
<evidence type="ECO:0000256" key="2">
    <source>
        <dbReference type="ARBA" id="ARBA00005692"/>
    </source>
</evidence>
<comment type="subcellular location">
    <subcellularLocation>
        <location evidence="1">Membrane</location>
        <topology evidence="1">Multi-pass membrane protein</topology>
    </subcellularLocation>
</comment>
<dbReference type="GO" id="GO:0016020">
    <property type="term" value="C:membrane"/>
    <property type="evidence" value="ECO:0007669"/>
    <property type="project" value="UniProtKB-SubCell"/>
</dbReference>
<keyword evidence="3 6" id="KW-0812">Transmembrane</keyword>
<feature type="domain" description="G-protein coupled receptors family 1 profile" evidence="7">
    <location>
        <begin position="58"/>
        <end position="241"/>
    </location>
</feature>
<evidence type="ECO:0000313" key="9">
    <source>
        <dbReference type="WBParaSite" id="Gr19_v10_g3609.t1"/>
    </source>
</evidence>
<protein>
    <recommendedName>
        <fullName evidence="6">Serpentine receptor class gamma</fullName>
    </recommendedName>
</protein>
<feature type="transmembrane region" description="Helical" evidence="6">
    <location>
        <begin position="76"/>
        <end position="98"/>
    </location>
</feature>
<dbReference type="AlphaFoldDB" id="A0A914HSP7"/>
<dbReference type="GO" id="GO:0004888">
    <property type="term" value="F:transmembrane signaling receptor activity"/>
    <property type="evidence" value="ECO:0007669"/>
    <property type="project" value="InterPro"/>
</dbReference>
<comment type="similarity">
    <text evidence="2 6">Belongs to the nematode receptor-like protein srg family.</text>
</comment>
<feature type="transmembrane region" description="Helical" evidence="6">
    <location>
        <begin position="118"/>
        <end position="142"/>
    </location>
</feature>
<evidence type="ECO:0000256" key="5">
    <source>
        <dbReference type="ARBA" id="ARBA00023136"/>
    </source>
</evidence>
<dbReference type="SUPFAM" id="SSF81321">
    <property type="entry name" value="Family A G protein-coupled receptor-like"/>
    <property type="match status" value="1"/>
</dbReference>
<dbReference type="PANTHER" id="PTHR31552:SF8">
    <property type="entry name" value="SERPENTINE RECEPTOR CLASS GAMMA"/>
    <property type="match status" value="1"/>
</dbReference>
<dbReference type="Pfam" id="PF02118">
    <property type="entry name" value="Srg"/>
    <property type="match status" value="1"/>
</dbReference>
<evidence type="ECO:0000256" key="1">
    <source>
        <dbReference type="ARBA" id="ARBA00004141"/>
    </source>
</evidence>
<dbReference type="WBParaSite" id="Gr19_v10_g3609.t1">
    <property type="protein sequence ID" value="Gr19_v10_g3609.t1"/>
    <property type="gene ID" value="Gr19_v10_g3609"/>
</dbReference>
<dbReference type="InterPro" id="IPR017452">
    <property type="entry name" value="GPCR_Rhodpsn_7TM"/>
</dbReference>
<dbReference type="PRINTS" id="PR00698">
    <property type="entry name" value="TMPROTEINSRG"/>
</dbReference>
<organism evidence="8 9">
    <name type="scientific">Globodera rostochiensis</name>
    <name type="common">Golden nematode worm</name>
    <name type="synonym">Heterodera rostochiensis</name>
    <dbReference type="NCBI Taxonomy" id="31243"/>
    <lineage>
        <taxon>Eukaryota</taxon>
        <taxon>Metazoa</taxon>
        <taxon>Ecdysozoa</taxon>
        <taxon>Nematoda</taxon>
        <taxon>Chromadorea</taxon>
        <taxon>Rhabditida</taxon>
        <taxon>Tylenchina</taxon>
        <taxon>Tylenchomorpha</taxon>
        <taxon>Tylenchoidea</taxon>
        <taxon>Heteroderidae</taxon>
        <taxon>Heteroderinae</taxon>
        <taxon>Globodera</taxon>
    </lineage>
</organism>
<dbReference type="Proteomes" id="UP000887572">
    <property type="component" value="Unplaced"/>
</dbReference>
<feature type="transmembrane region" description="Helical" evidence="6">
    <location>
        <begin position="299"/>
        <end position="321"/>
    </location>
</feature>
<evidence type="ECO:0000256" key="3">
    <source>
        <dbReference type="ARBA" id="ARBA00022692"/>
    </source>
</evidence>
<feature type="transmembrane region" description="Helical" evidence="6">
    <location>
        <begin position="44"/>
        <end position="64"/>
    </location>
</feature>
<evidence type="ECO:0000256" key="4">
    <source>
        <dbReference type="ARBA" id="ARBA00022989"/>
    </source>
</evidence>
<proteinExistence type="inferred from homology"/>
<reference evidence="9" key="1">
    <citation type="submission" date="2022-11" db="UniProtKB">
        <authorList>
            <consortium name="WormBaseParasite"/>
        </authorList>
    </citation>
    <scope>IDENTIFICATION</scope>
</reference>
<dbReference type="PROSITE" id="PS50262">
    <property type="entry name" value="G_PROTEIN_RECEP_F1_2"/>
    <property type="match status" value="1"/>
</dbReference>
<feature type="transmembrane region" description="Helical" evidence="6">
    <location>
        <begin position="214"/>
        <end position="243"/>
    </location>
</feature>
<evidence type="ECO:0000313" key="8">
    <source>
        <dbReference type="Proteomes" id="UP000887572"/>
    </source>
</evidence>
<keyword evidence="5 6" id="KW-0472">Membrane</keyword>
<evidence type="ECO:0000259" key="7">
    <source>
        <dbReference type="PROSITE" id="PS50262"/>
    </source>
</evidence>
<evidence type="ECO:0000256" key="6">
    <source>
        <dbReference type="RuleBase" id="RU280813"/>
    </source>
</evidence>
<dbReference type="PANTHER" id="PTHR31552">
    <property type="entry name" value="SERPENTINE RECEPTOR CLASS GAMMA"/>
    <property type="match status" value="1"/>
</dbReference>
<feature type="transmembrane region" description="Helical" evidence="6">
    <location>
        <begin position="263"/>
        <end position="287"/>
    </location>
</feature>